<protein>
    <recommendedName>
        <fullName evidence="7">Twin-arginine translocase subunit TatC</fullName>
    </recommendedName>
</protein>
<dbReference type="InterPro" id="IPR002033">
    <property type="entry name" value="TatC"/>
</dbReference>
<dbReference type="GO" id="GO:0009977">
    <property type="term" value="F:proton motive force dependent protein transmembrane transporter activity"/>
    <property type="evidence" value="ECO:0007669"/>
    <property type="project" value="TreeGrafter"/>
</dbReference>
<feature type="transmembrane region" description="Helical" evidence="5">
    <location>
        <begin position="61"/>
        <end position="81"/>
    </location>
</feature>
<comment type="subcellular location">
    <subcellularLocation>
        <location evidence="1">Membrane</location>
        <topology evidence="1">Multi-pass membrane protein</topology>
    </subcellularLocation>
</comment>
<evidence type="ECO:0000256" key="2">
    <source>
        <dbReference type="ARBA" id="ARBA00022692"/>
    </source>
</evidence>
<dbReference type="PROSITE" id="PS01218">
    <property type="entry name" value="TATC"/>
    <property type="match status" value="1"/>
</dbReference>
<dbReference type="InterPro" id="IPR019820">
    <property type="entry name" value="Sec-indep_translocase_CS"/>
</dbReference>
<proteinExistence type="inferred from homology"/>
<dbReference type="NCBIfam" id="TIGR00945">
    <property type="entry name" value="tatC"/>
    <property type="match status" value="1"/>
</dbReference>
<evidence type="ECO:0000256" key="3">
    <source>
        <dbReference type="ARBA" id="ARBA00022989"/>
    </source>
</evidence>
<reference evidence="6" key="1">
    <citation type="submission" date="2018-05" db="EMBL/GenBank/DDBJ databases">
        <authorList>
            <person name="Lanie J.A."/>
            <person name="Ng W.-L."/>
            <person name="Kazmierczak K.M."/>
            <person name="Andrzejewski T.M."/>
            <person name="Davidsen T.M."/>
            <person name="Wayne K.J."/>
            <person name="Tettelin H."/>
            <person name="Glass J.I."/>
            <person name="Rusch D."/>
            <person name="Podicherti R."/>
            <person name="Tsui H.-C.T."/>
            <person name="Winkler M.E."/>
        </authorList>
    </citation>
    <scope>NUCLEOTIDE SEQUENCE</scope>
</reference>
<feature type="transmembrane region" description="Helical" evidence="5">
    <location>
        <begin position="21"/>
        <end position="41"/>
    </location>
</feature>
<evidence type="ECO:0000313" key="6">
    <source>
        <dbReference type="EMBL" id="SVD43595.1"/>
    </source>
</evidence>
<dbReference type="GO" id="GO:0043953">
    <property type="term" value="P:protein transport by the Tat complex"/>
    <property type="evidence" value="ECO:0007669"/>
    <property type="project" value="TreeGrafter"/>
</dbReference>
<dbReference type="GO" id="GO:0065002">
    <property type="term" value="P:intracellular protein transmembrane transport"/>
    <property type="evidence" value="ECO:0007669"/>
    <property type="project" value="TreeGrafter"/>
</dbReference>
<name>A0A382VC41_9ZZZZ</name>
<gene>
    <name evidence="6" type="ORF">METZ01_LOCUS396449</name>
</gene>
<accession>A0A382VC41</accession>
<feature type="non-terminal residue" evidence="6">
    <location>
        <position position="200"/>
    </location>
</feature>
<dbReference type="GO" id="GO:0033281">
    <property type="term" value="C:TAT protein transport complex"/>
    <property type="evidence" value="ECO:0007669"/>
    <property type="project" value="TreeGrafter"/>
</dbReference>
<keyword evidence="2 5" id="KW-0812">Transmembrane</keyword>
<feature type="transmembrane region" description="Helical" evidence="5">
    <location>
        <begin position="146"/>
        <end position="171"/>
    </location>
</feature>
<dbReference type="EMBL" id="UINC01150507">
    <property type="protein sequence ID" value="SVD43595.1"/>
    <property type="molecule type" value="Genomic_DNA"/>
</dbReference>
<dbReference type="PRINTS" id="PR01840">
    <property type="entry name" value="TATCFAMILY"/>
</dbReference>
<dbReference type="PANTHER" id="PTHR30371">
    <property type="entry name" value="SEC-INDEPENDENT PROTEIN TRANSLOCASE PROTEIN TATC"/>
    <property type="match status" value="1"/>
</dbReference>
<keyword evidence="4 5" id="KW-0472">Membrane</keyword>
<dbReference type="PANTHER" id="PTHR30371:SF0">
    <property type="entry name" value="SEC-INDEPENDENT PROTEIN TRANSLOCASE PROTEIN TATC, CHLOROPLASTIC-RELATED"/>
    <property type="match status" value="1"/>
</dbReference>
<dbReference type="Pfam" id="PF00902">
    <property type="entry name" value="TatC"/>
    <property type="match status" value="1"/>
</dbReference>
<sequence>MPFLDHLEELRWRLIKILSGIFCGSILSFLIIDEIIALLITPGHSVSDLNLQVLQIQGMFMIKWGLSFICGSIISLPLITYQIWEFVSPGLHLKERKIAFPLILFTFISFIFGIIFAYFILIPISLNFFTSMGYTGIQNNFSINYYFSFITWLMVGCGTIFELPVLIFILARLNIATPTFLRYYRKHAIIGIMILSAIIT</sequence>
<dbReference type="HAMAP" id="MF_00902">
    <property type="entry name" value="TatC"/>
    <property type="match status" value="1"/>
</dbReference>
<feature type="transmembrane region" description="Helical" evidence="5">
    <location>
        <begin position="102"/>
        <end position="126"/>
    </location>
</feature>
<organism evidence="6">
    <name type="scientific">marine metagenome</name>
    <dbReference type="NCBI Taxonomy" id="408172"/>
    <lineage>
        <taxon>unclassified sequences</taxon>
        <taxon>metagenomes</taxon>
        <taxon>ecological metagenomes</taxon>
    </lineage>
</organism>
<dbReference type="AlphaFoldDB" id="A0A382VC41"/>
<evidence type="ECO:0000256" key="4">
    <source>
        <dbReference type="ARBA" id="ARBA00023136"/>
    </source>
</evidence>
<evidence type="ECO:0000256" key="5">
    <source>
        <dbReference type="SAM" id="Phobius"/>
    </source>
</evidence>
<keyword evidence="3 5" id="KW-1133">Transmembrane helix</keyword>
<evidence type="ECO:0008006" key="7">
    <source>
        <dbReference type="Google" id="ProtNLM"/>
    </source>
</evidence>
<evidence type="ECO:0000256" key="1">
    <source>
        <dbReference type="ARBA" id="ARBA00004141"/>
    </source>
</evidence>